<evidence type="ECO:0000313" key="2">
    <source>
        <dbReference type="EMBL" id="MBT1587829.1"/>
    </source>
</evidence>
<comment type="caution">
    <text evidence="2">The sequence shown here is derived from an EMBL/GenBank/DDBJ whole genome shotgun (WGS) entry which is preliminary data.</text>
</comment>
<keyword evidence="1" id="KW-1133">Transmembrane helix</keyword>
<gene>
    <name evidence="2" type="ORF">KK097_08370</name>
</gene>
<keyword evidence="3" id="KW-1185">Reference proteome</keyword>
<organism evidence="2 3">
    <name type="scientific">Curtobacterium aurantiacum</name>
    <dbReference type="NCBI Taxonomy" id="3236919"/>
    <lineage>
        <taxon>Bacteria</taxon>
        <taxon>Bacillati</taxon>
        <taxon>Actinomycetota</taxon>
        <taxon>Actinomycetes</taxon>
        <taxon>Micrococcales</taxon>
        <taxon>Microbacteriaceae</taxon>
        <taxon>Curtobacterium</taxon>
    </lineage>
</organism>
<dbReference type="EMBL" id="JAHEWS010000010">
    <property type="protein sequence ID" value="MBT1587829.1"/>
    <property type="molecule type" value="Genomic_DNA"/>
</dbReference>
<reference evidence="2 3" key="1">
    <citation type="submission" date="2021-05" db="EMBL/GenBank/DDBJ databases">
        <title>Whole genome sequence of Curtobacterium flaccumfaciens pv. flaccumfaciens strain CFBP 8819.</title>
        <authorList>
            <person name="Osdaghi E."/>
            <person name="Taghouti G."/>
            <person name="Portier P."/>
            <person name="Fazliarab A."/>
            <person name="Taghavi S.M."/>
            <person name="Briand M."/>
            <person name="Le-Saux M."/>
            <person name="Jacques M.-A."/>
        </authorList>
    </citation>
    <scope>NUCLEOTIDE SEQUENCE [LARGE SCALE GENOMIC DNA]</scope>
    <source>
        <strain evidence="2 3">CFBP 8819</strain>
    </source>
</reference>
<protein>
    <submittedName>
        <fullName evidence="2">Uncharacterized protein</fullName>
    </submittedName>
</protein>
<accession>A0ABS5VFP5</accession>
<dbReference type="RefSeq" id="WP_214530369.1">
    <property type="nucleotide sequence ID" value="NZ_JAHEWO010000017.1"/>
</dbReference>
<evidence type="ECO:0000256" key="1">
    <source>
        <dbReference type="SAM" id="Phobius"/>
    </source>
</evidence>
<sequence length="96" mass="9985">MLAVRWEQQGPKSWVARDHGSCVGLVLHVRERFLAFDQDDRPLGSAASLAAAQQLVAGAVRSSAPARRDTVAVVLSVLAALTVGGAAVVLAARALI</sequence>
<evidence type="ECO:0000313" key="3">
    <source>
        <dbReference type="Proteomes" id="UP001519641"/>
    </source>
</evidence>
<dbReference type="Proteomes" id="UP001519641">
    <property type="component" value="Unassembled WGS sequence"/>
</dbReference>
<keyword evidence="1" id="KW-0472">Membrane</keyword>
<name>A0ABS5VFP5_9MICO</name>
<feature type="transmembrane region" description="Helical" evidence="1">
    <location>
        <begin position="71"/>
        <end position="95"/>
    </location>
</feature>
<keyword evidence="1" id="KW-0812">Transmembrane</keyword>
<proteinExistence type="predicted"/>